<dbReference type="AlphaFoldDB" id="A0AAW2VFV0"/>
<reference evidence="3" key="2">
    <citation type="journal article" date="2024" name="Plant">
        <title>Genomic evolution and insights into agronomic trait innovations of Sesamum species.</title>
        <authorList>
            <person name="Miao H."/>
            <person name="Wang L."/>
            <person name="Qu L."/>
            <person name="Liu H."/>
            <person name="Sun Y."/>
            <person name="Le M."/>
            <person name="Wang Q."/>
            <person name="Wei S."/>
            <person name="Zheng Y."/>
            <person name="Lin W."/>
            <person name="Duan Y."/>
            <person name="Cao H."/>
            <person name="Xiong S."/>
            <person name="Wang X."/>
            <person name="Wei L."/>
            <person name="Li C."/>
            <person name="Ma Q."/>
            <person name="Ju M."/>
            <person name="Zhao R."/>
            <person name="Li G."/>
            <person name="Mu C."/>
            <person name="Tian Q."/>
            <person name="Mei H."/>
            <person name="Zhang T."/>
            <person name="Gao T."/>
            <person name="Zhang H."/>
        </authorList>
    </citation>
    <scope>NUCLEOTIDE SEQUENCE</scope>
    <source>
        <strain evidence="3">KEN1</strain>
    </source>
</reference>
<evidence type="ECO:0000259" key="2">
    <source>
        <dbReference type="PROSITE" id="PS50158"/>
    </source>
</evidence>
<accession>A0AAW2VFV0</accession>
<dbReference type="PANTHER" id="PTHR31286:SF178">
    <property type="entry name" value="DUF4283 DOMAIN-CONTAINING PROTEIN"/>
    <property type="match status" value="1"/>
</dbReference>
<protein>
    <recommendedName>
        <fullName evidence="2">CCHC-type domain-containing protein</fullName>
    </recommendedName>
</protein>
<dbReference type="Pfam" id="PF14392">
    <property type="entry name" value="zf-CCHC_4"/>
    <property type="match status" value="1"/>
</dbReference>
<dbReference type="InterPro" id="IPR001878">
    <property type="entry name" value="Znf_CCHC"/>
</dbReference>
<dbReference type="InterPro" id="IPR025836">
    <property type="entry name" value="Zn_knuckle_CX2CX4HX4C"/>
</dbReference>
<dbReference type="GO" id="GO:0008270">
    <property type="term" value="F:zinc ion binding"/>
    <property type="evidence" value="ECO:0007669"/>
    <property type="project" value="UniProtKB-KW"/>
</dbReference>
<dbReference type="EMBL" id="JACGWN010000010">
    <property type="protein sequence ID" value="KAL0427155.1"/>
    <property type="molecule type" value="Genomic_DNA"/>
</dbReference>
<organism evidence="3">
    <name type="scientific">Sesamum latifolium</name>
    <dbReference type="NCBI Taxonomy" id="2727402"/>
    <lineage>
        <taxon>Eukaryota</taxon>
        <taxon>Viridiplantae</taxon>
        <taxon>Streptophyta</taxon>
        <taxon>Embryophyta</taxon>
        <taxon>Tracheophyta</taxon>
        <taxon>Spermatophyta</taxon>
        <taxon>Magnoliopsida</taxon>
        <taxon>eudicotyledons</taxon>
        <taxon>Gunneridae</taxon>
        <taxon>Pentapetalae</taxon>
        <taxon>asterids</taxon>
        <taxon>lamiids</taxon>
        <taxon>Lamiales</taxon>
        <taxon>Pedaliaceae</taxon>
        <taxon>Sesamum</taxon>
    </lineage>
</organism>
<dbReference type="GO" id="GO:0003676">
    <property type="term" value="F:nucleic acid binding"/>
    <property type="evidence" value="ECO:0007669"/>
    <property type="project" value="InterPro"/>
</dbReference>
<feature type="domain" description="CCHC-type" evidence="2">
    <location>
        <begin position="140"/>
        <end position="153"/>
    </location>
</feature>
<name>A0AAW2VFV0_9LAMI</name>
<dbReference type="PROSITE" id="PS50158">
    <property type="entry name" value="ZF_CCHC"/>
    <property type="match status" value="1"/>
</dbReference>
<dbReference type="InterPro" id="IPR040256">
    <property type="entry name" value="At4g02000-like"/>
</dbReference>
<gene>
    <name evidence="3" type="ORF">Slati_2890300</name>
</gene>
<evidence type="ECO:0000256" key="1">
    <source>
        <dbReference type="PROSITE-ProRule" id="PRU00047"/>
    </source>
</evidence>
<keyword evidence="1" id="KW-0862">Zinc</keyword>
<evidence type="ECO:0000313" key="3">
    <source>
        <dbReference type="EMBL" id="KAL0427155.1"/>
    </source>
</evidence>
<keyword evidence="1" id="KW-0863">Zinc-finger</keyword>
<dbReference type="PANTHER" id="PTHR31286">
    <property type="entry name" value="GLYCINE-RICH CELL WALL STRUCTURAL PROTEIN 1.8-LIKE"/>
    <property type="match status" value="1"/>
</dbReference>
<proteinExistence type="predicted"/>
<sequence length="249" mass="28499">MEFKLIDGGRFLLKFFHIVDRDRVLDRCPWAYDKNLLVLAAVEAEDDPNLLDLNWCEFHMHIYGLPLEKMTKEIASFIGNRLGRFKDMDCDSSGEVWGSSVRIRIAIDITQPLKRALKIRTVLGDELLISFTYERLPNFCYFCGCLGHLSRQCELQLKEDFRDPGDNPPYGGWLRAATPMQYRGRGGSLKDPSSSLRRPTFVSKSSLQSQQSLPSVRRGSAIFGNFDTVPEGTRSFPHFPLNFPNLFRP</sequence>
<reference evidence="3" key="1">
    <citation type="submission" date="2020-06" db="EMBL/GenBank/DDBJ databases">
        <authorList>
            <person name="Li T."/>
            <person name="Hu X."/>
            <person name="Zhang T."/>
            <person name="Song X."/>
            <person name="Zhang H."/>
            <person name="Dai N."/>
            <person name="Sheng W."/>
            <person name="Hou X."/>
            <person name="Wei L."/>
        </authorList>
    </citation>
    <scope>NUCLEOTIDE SEQUENCE</scope>
    <source>
        <strain evidence="3">KEN1</strain>
        <tissue evidence="3">Leaf</tissue>
    </source>
</reference>
<keyword evidence="1" id="KW-0479">Metal-binding</keyword>
<comment type="caution">
    <text evidence="3">The sequence shown here is derived from an EMBL/GenBank/DDBJ whole genome shotgun (WGS) entry which is preliminary data.</text>
</comment>